<gene>
    <name evidence="1" type="ORF">PITCH_A100006</name>
</gene>
<dbReference type="AlphaFoldDB" id="A0A445MQL3"/>
<protein>
    <submittedName>
        <fullName evidence="1">Uncharacterized protein</fullName>
    </submittedName>
</protein>
<reference evidence="1" key="1">
    <citation type="submission" date="2018-01" db="EMBL/GenBank/DDBJ databases">
        <authorList>
            <person name="Regsiter A."/>
            <person name="William W."/>
        </authorList>
    </citation>
    <scope>NUCLEOTIDE SEQUENCE</scope>
    <source>
        <strain evidence="1">TRIP AH-1</strain>
    </source>
</reference>
<organism evidence="1">
    <name type="scientific">uncultured Desulfobacterium sp</name>
    <dbReference type="NCBI Taxonomy" id="201089"/>
    <lineage>
        <taxon>Bacteria</taxon>
        <taxon>Pseudomonadati</taxon>
        <taxon>Thermodesulfobacteriota</taxon>
        <taxon>Desulfobacteria</taxon>
        <taxon>Desulfobacterales</taxon>
        <taxon>Desulfobacteriaceae</taxon>
        <taxon>Desulfobacterium</taxon>
        <taxon>environmental samples</taxon>
    </lineage>
</organism>
<sequence>MIEEKVKRDFLEVVDMHKSDDTAAYWRGQSYEARIETIEFMRKVMFGHDRVSKRLQRILTVAELKEN</sequence>
<proteinExistence type="predicted"/>
<dbReference type="EMBL" id="OJIN01000002">
    <property type="protein sequence ID" value="SPD71722.1"/>
    <property type="molecule type" value="Genomic_DNA"/>
</dbReference>
<evidence type="ECO:0000313" key="1">
    <source>
        <dbReference type="EMBL" id="SPD71722.1"/>
    </source>
</evidence>
<name>A0A445MQL3_9BACT</name>
<accession>A0A445MQL3</accession>